<proteinExistence type="predicted"/>
<accession>A0A645CA38</accession>
<organism evidence="1">
    <name type="scientific">bioreactor metagenome</name>
    <dbReference type="NCBI Taxonomy" id="1076179"/>
    <lineage>
        <taxon>unclassified sequences</taxon>
        <taxon>metagenomes</taxon>
        <taxon>ecological metagenomes</taxon>
    </lineage>
</organism>
<dbReference type="AlphaFoldDB" id="A0A645CA38"/>
<evidence type="ECO:0000313" key="1">
    <source>
        <dbReference type="EMBL" id="MPM73790.1"/>
    </source>
</evidence>
<gene>
    <name evidence="1" type="ORF">SDC9_120775</name>
</gene>
<sequence>MQLALRVVANGLVRIEITGALEDPAIPAVHAVAGDLEGIVVERLGVVVELGEIQVGDRAHALAARAHTADQGVGALLGSAPRSPLDGDGTRSRYRRRVERVCLRPADMRLRDPAEQHPEKRIRVRGGAQRRAHVGSQALLVDDDRSRQAVQLVDLGTIQGGHESLDECAVGLVDHPL</sequence>
<reference evidence="1" key="1">
    <citation type="submission" date="2019-08" db="EMBL/GenBank/DDBJ databases">
        <authorList>
            <person name="Kucharzyk K."/>
            <person name="Murdoch R.W."/>
            <person name="Higgins S."/>
            <person name="Loffler F."/>
        </authorList>
    </citation>
    <scope>NUCLEOTIDE SEQUENCE</scope>
</reference>
<name>A0A645CA38_9ZZZZ</name>
<dbReference type="EMBL" id="VSSQ01025569">
    <property type="protein sequence ID" value="MPM73790.1"/>
    <property type="molecule type" value="Genomic_DNA"/>
</dbReference>
<protein>
    <submittedName>
        <fullName evidence="1">Uncharacterized protein</fullName>
    </submittedName>
</protein>
<comment type="caution">
    <text evidence="1">The sequence shown here is derived from an EMBL/GenBank/DDBJ whole genome shotgun (WGS) entry which is preliminary data.</text>
</comment>